<sequence>MDEQIKGYLNNFKNKLGKTILMSSGKNNRKIDINYVKEVLIKSNIKRHIEINNKFVELFKRLNENINCLSELHNILCLEKNKHIDKYENLLSKECFFEKKKKEESYIKEKYCFTENIIRSMRTILLKCDEILDIYKELYLFFYLFIYKFACNINDFVGYLYNHKGVEENKKLKLLTMMNNKSNSNNYINYKNNHNNYKNDHNNYKNNHNNCNNNHNNCNNNHNNCNNNHNHCNILFDNPCCFNKNLLCEIFCLNKICEEELAHFYPQKLFLSKFYNNKSINKFLKFILLKEKEEFNFIYLKEVETFFLLTCVLYYMERDMNLKVHMNDVIMKHINKNITGEKKEKINKNNKNLFDINNILDEQIFKNYSKTIFYNPYMNKMKKLSYII</sequence>
<evidence type="ECO:0000313" key="3">
    <source>
        <dbReference type="Proteomes" id="UP000076359"/>
    </source>
</evidence>
<dbReference type="VEuPathDB" id="PlasmoDB:PRG01_1369100"/>
<evidence type="ECO:0000313" key="2">
    <source>
        <dbReference type="EMBL" id="KYN95074.1"/>
    </source>
</evidence>
<keyword evidence="1" id="KW-0175">Coiled coil</keyword>
<dbReference type="AlphaFoldDB" id="A0A151L7X6"/>
<name>A0A151L7X6_PLARE</name>
<feature type="coiled-coil region" evidence="1">
    <location>
        <begin position="187"/>
        <end position="214"/>
    </location>
</feature>
<dbReference type="GeneID" id="30954004"/>
<comment type="caution">
    <text evidence="2">The sequence shown here is derived from an EMBL/GenBank/DDBJ whole genome shotgun (WGS) entry which is preliminary data.</text>
</comment>
<dbReference type="EMBL" id="LVLA01000014">
    <property type="protein sequence ID" value="KYN95074.1"/>
    <property type="molecule type" value="Genomic_DNA"/>
</dbReference>
<reference evidence="2 3" key="1">
    <citation type="journal article" date="2016" name="Nat. Commun.">
        <title>Genomes of cryptic chimpanzee Plasmodium species reveal key evolutionary events leading to human malaria.</title>
        <authorList>
            <person name="Sundararaman S.A."/>
            <person name="Plenderleith L.J."/>
            <person name="Liu W."/>
            <person name="Loy D.E."/>
            <person name="Learn G.H."/>
            <person name="Li Y."/>
            <person name="Shaw K.S."/>
            <person name="Ayouba A."/>
            <person name="Peeters M."/>
            <person name="Speede S."/>
            <person name="Shaw G.M."/>
            <person name="Bushman F.D."/>
            <person name="Brisson D."/>
            <person name="Rayner J.C."/>
            <person name="Sharp P.M."/>
            <person name="Hahn B.H."/>
        </authorList>
    </citation>
    <scope>NUCLEOTIDE SEQUENCE [LARGE SCALE GENOMIC DNA]</scope>
    <source>
        <strain evidence="2 3">SY57</strain>
    </source>
</reference>
<evidence type="ECO:0000256" key="1">
    <source>
        <dbReference type="SAM" id="Coils"/>
    </source>
</evidence>
<proteinExistence type="predicted"/>
<dbReference type="Proteomes" id="UP000076359">
    <property type="component" value="Unassembled WGS sequence"/>
</dbReference>
<accession>A0A151L7X6</accession>
<organism evidence="2 3">
    <name type="scientific">Plasmodium reichenowi</name>
    <dbReference type="NCBI Taxonomy" id="5854"/>
    <lineage>
        <taxon>Eukaryota</taxon>
        <taxon>Sar</taxon>
        <taxon>Alveolata</taxon>
        <taxon>Apicomplexa</taxon>
        <taxon>Aconoidasida</taxon>
        <taxon>Haemosporida</taxon>
        <taxon>Plasmodiidae</taxon>
        <taxon>Plasmodium</taxon>
        <taxon>Plasmodium (Laverania)</taxon>
    </lineage>
</organism>
<dbReference type="KEGG" id="prei:PRSY57_1365600"/>
<gene>
    <name evidence="2" type="ORF">PRSY57_1365600</name>
</gene>
<dbReference type="VEuPathDB" id="PlasmoDB:PRCDC_1365600"/>
<protein>
    <submittedName>
        <fullName evidence="2">Uncharacterized protein</fullName>
    </submittedName>
</protein>
<dbReference type="RefSeq" id="XP_019970154.1">
    <property type="nucleotide sequence ID" value="XM_020115231.1"/>
</dbReference>